<name>A0A024G362_9STRA</name>
<dbReference type="STRING" id="65357.A0A024G362"/>
<dbReference type="PROSITE" id="PS50106">
    <property type="entry name" value="PDZ"/>
    <property type="match status" value="1"/>
</dbReference>
<comment type="caution">
    <text evidence="8">The sequence shown here is derived from an EMBL/GenBank/DDBJ whole genome shotgun (WGS) entry which is preliminary data.</text>
</comment>
<evidence type="ECO:0000256" key="5">
    <source>
        <dbReference type="PROSITE-ProRule" id="PRU00288"/>
    </source>
</evidence>
<dbReference type="InterPro" id="IPR037278">
    <property type="entry name" value="ARFGAP/RecO"/>
</dbReference>
<feature type="domain" description="Arf-GAP" evidence="7">
    <location>
        <begin position="16"/>
        <end position="137"/>
    </location>
</feature>
<dbReference type="GO" id="GO:0032012">
    <property type="term" value="P:regulation of ARF protein signal transduction"/>
    <property type="evidence" value="ECO:0007669"/>
    <property type="project" value="TreeGrafter"/>
</dbReference>
<keyword evidence="3 5" id="KW-0863">Zinc-finger</keyword>
<reference evidence="8 9" key="1">
    <citation type="submission" date="2012-05" db="EMBL/GenBank/DDBJ databases">
        <title>Recombination and specialization in a pathogen metapopulation.</title>
        <authorList>
            <person name="Gardiner A."/>
            <person name="Kemen E."/>
            <person name="Schultz-Larsen T."/>
            <person name="MacLean D."/>
            <person name="Van Oosterhout C."/>
            <person name="Jones J.D.G."/>
        </authorList>
    </citation>
    <scope>NUCLEOTIDE SEQUENCE [LARGE SCALE GENOMIC DNA]</scope>
    <source>
        <strain evidence="8 9">Ac Nc2</strain>
    </source>
</reference>
<dbReference type="Gene3D" id="1.10.220.150">
    <property type="entry name" value="Arf GTPase activating protein"/>
    <property type="match status" value="1"/>
</dbReference>
<evidence type="ECO:0000313" key="8">
    <source>
        <dbReference type="EMBL" id="CCI41205.1"/>
    </source>
</evidence>
<dbReference type="OrthoDB" id="983479at2759"/>
<dbReference type="PROSITE" id="PS50115">
    <property type="entry name" value="ARFGAP"/>
    <property type="match status" value="1"/>
</dbReference>
<evidence type="ECO:0000256" key="1">
    <source>
        <dbReference type="ARBA" id="ARBA00022468"/>
    </source>
</evidence>
<dbReference type="PANTHER" id="PTHR46395">
    <property type="entry name" value="ADP-RIBOSYLATION FACTOR GTPASE-ACTIVATING PROTEIN 1"/>
    <property type="match status" value="1"/>
</dbReference>
<dbReference type="InterPro" id="IPR001478">
    <property type="entry name" value="PDZ"/>
</dbReference>
<dbReference type="AlphaFoldDB" id="A0A024G362"/>
<dbReference type="GO" id="GO:0030100">
    <property type="term" value="P:regulation of endocytosis"/>
    <property type="evidence" value="ECO:0007669"/>
    <property type="project" value="TreeGrafter"/>
</dbReference>
<dbReference type="PRINTS" id="PR00405">
    <property type="entry name" value="REVINTRACTNG"/>
</dbReference>
<evidence type="ECO:0000256" key="2">
    <source>
        <dbReference type="ARBA" id="ARBA00022723"/>
    </source>
</evidence>
<evidence type="ECO:0000259" key="6">
    <source>
        <dbReference type="PROSITE" id="PS50106"/>
    </source>
</evidence>
<evidence type="ECO:0008006" key="10">
    <source>
        <dbReference type="Google" id="ProtNLM"/>
    </source>
</evidence>
<proteinExistence type="predicted"/>
<dbReference type="SMART" id="SM00228">
    <property type="entry name" value="PDZ"/>
    <property type="match status" value="1"/>
</dbReference>
<organism evidence="8 9">
    <name type="scientific">Albugo candida</name>
    <dbReference type="NCBI Taxonomy" id="65357"/>
    <lineage>
        <taxon>Eukaryota</taxon>
        <taxon>Sar</taxon>
        <taxon>Stramenopiles</taxon>
        <taxon>Oomycota</taxon>
        <taxon>Peronosporomycetes</taxon>
        <taxon>Albuginales</taxon>
        <taxon>Albuginaceae</taxon>
        <taxon>Albugo</taxon>
    </lineage>
</organism>
<dbReference type="InterPro" id="IPR038508">
    <property type="entry name" value="ArfGAP_dom_sf"/>
</dbReference>
<dbReference type="Gene3D" id="2.30.42.10">
    <property type="match status" value="1"/>
</dbReference>
<evidence type="ECO:0000313" key="9">
    <source>
        <dbReference type="Proteomes" id="UP000053237"/>
    </source>
</evidence>
<evidence type="ECO:0000256" key="3">
    <source>
        <dbReference type="ARBA" id="ARBA00022771"/>
    </source>
</evidence>
<dbReference type="GO" id="GO:0000139">
    <property type="term" value="C:Golgi membrane"/>
    <property type="evidence" value="ECO:0007669"/>
    <property type="project" value="TreeGrafter"/>
</dbReference>
<accession>A0A024G362</accession>
<dbReference type="InterPro" id="IPR001164">
    <property type="entry name" value="ArfGAP_dom"/>
</dbReference>
<keyword evidence="4" id="KW-0862">Zinc</keyword>
<dbReference type="Pfam" id="PF01412">
    <property type="entry name" value="ArfGap"/>
    <property type="match status" value="1"/>
</dbReference>
<keyword evidence="9" id="KW-1185">Reference proteome</keyword>
<keyword evidence="1" id="KW-0343">GTPase activation</keyword>
<dbReference type="SMART" id="SM00105">
    <property type="entry name" value="ArfGap"/>
    <property type="match status" value="1"/>
</dbReference>
<sequence>MTFISVPMQTEHPLPRSIANCVRLIPGNDKCADCDASCPQWSSVSYGILICLACAGKHRALGVSISFVKSLELDSWSKLERVSIEIGGNAKWSSFCQGCSIDNLSFSEKYRSEYAKSYKQRITLLANHLARPERAELFGPIADRETNHITVDQRCEGRCSQTDLQPTLRNIEILTLKHCNRNQLWKKYERELGLHGHALGFTLAKTKGGFAEVNRVTKGGEADILDVSVGSFIVAINGHKTATYDEIVELIKSTPRPIRFRFVRRKVENDIAPLRQYASTLMPDSITS</sequence>
<dbReference type="Proteomes" id="UP000053237">
    <property type="component" value="Unassembled WGS sequence"/>
</dbReference>
<gene>
    <name evidence="8" type="ORF">BN9_019890</name>
</gene>
<dbReference type="EMBL" id="CAIX01000016">
    <property type="protein sequence ID" value="CCI41205.1"/>
    <property type="molecule type" value="Genomic_DNA"/>
</dbReference>
<evidence type="ECO:0000256" key="4">
    <source>
        <dbReference type="ARBA" id="ARBA00022833"/>
    </source>
</evidence>
<evidence type="ECO:0000259" key="7">
    <source>
        <dbReference type="PROSITE" id="PS50115"/>
    </source>
</evidence>
<dbReference type="CDD" id="cd08830">
    <property type="entry name" value="ArfGap_ArfGap1"/>
    <property type="match status" value="1"/>
</dbReference>
<keyword evidence="2" id="KW-0479">Metal-binding</keyword>
<dbReference type="PANTHER" id="PTHR46395:SF1">
    <property type="entry name" value="ADP-RIBOSYLATION FACTOR GTPASE-ACTIVATING PROTEIN 1"/>
    <property type="match status" value="1"/>
</dbReference>
<dbReference type="InterPro" id="IPR036034">
    <property type="entry name" value="PDZ_sf"/>
</dbReference>
<protein>
    <recommendedName>
        <fullName evidence="10">Arf-GAP domain-containing protein</fullName>
    </recommendedName>
</protein>
<dbReference type="GO" id="GO:0008270">
    <property type="term" value="F:zinc ion binding"/>
    <property type="evidence" value="ECO:0007669"/>
    <property type="project" value="UniProtKB-KW"/>
</dbReference>
<dbReference type="SUPFAM" id="SSF50156">
    <property type="entry name" value="PDZ domain-like"/>
    <property type="match status" value="1"/>
</dbReference>
<dbReference type="GO" id="GO:0005096">
    <property type="term" value="F:GTPase activator activity"/>
    <property type="evidence" value="ECO:0007669"/>
    <property type="project" value="UniProtKB-KW"/>
</dbReference>
<dbReference type="InParanoid" id="A0A024G362"/>
<feature type="domain" description="PDZ" evidence="6">
    <location>
        <begin position="196"/>
        <end position="266"/>
    </location>
</feature>
<dbReference type="SUPFAM" id="SSF57863">
    <property type="entry name" value="ArfGap/RecO-like zinc finger"/>
    <property type="match status" value="1"/>
</dbReference>